<keyword evidence="2" id="KW-0227">DNA damage</keyword>
<dbReference type="GO" id="GO:0140664">
    <property type="term" value="F:ATP-dependent DNA damage sensor activity"/>
    <property type="evidence" value="ECO:0007669"/>
    <property type="project" value="InterPro"/>
</dbReference>
<dbReference type="GO" id="GO:0016887">
    <property type="term" value="F:ATP hydrolysis activity"/>
    <property type="evidence" value="ECO:0007669"/>
    <property type="project" value="InterPro"/>
</dbReference>
<dbReference type="EMBL" id="MU032350">
    <property type="protein sequence ID" value="KAF3762305.1"/>
    <property type="molecule type" value="Genomic_DNA"/>
</dbReference>
<dbReference type="PANTHER" id="PTHR10073">
    <property type="entry name" value="DNA MISMATCH REPAIR PROTEIN MLH, PMS, MUTL"/>
    <property type="match status" value="1"/>
</dbReference>
<comment type="caution">
    <text evidence="4">The sequence shown here is derived from an EMBL/GenBank/DDBJ whole genome shotgun (WGS) entry which is preliminary data.</text>
</comment>
<dbReference type="SUPFAM" id="SSF54211">
    <property type="entry name" value="Ribosomal protein S5 domain 2-like"/>
    <property type="match status" value="1"/>
</dbReference>
<dbReference type="SMART" id="SM01340">
    <property type="entry name" value="DNA_mis_repair"/>
    <property type="match status" value="1"/>
</dbReference>
<reference evidence="4" key="1">
    <citation type="journal article" date="2020" name="Phytopathology">
        <title>Genome sequence of the chestnut blight fungus Cryphonectria parasitica EP155: A fundamental resource for an archetypical invasive plant pathogen.</title>
        <authorList>
            <person name="Crouch J.A."/>
            <person name="Dawe A."/>
            <person name="Aerts A."/>
            <person name="Barry K."/>
            <person name="Churchill A.C.L."/>
            <person name="Grimwood J."/>
            <person name="Hillman B."/>
            <person name="Milgroom M.G."/>
            <person name="Pangilinan J."/>
            <person name="Smith M."/>
            <person name="Salamov A."/>
            <person name="Schmutz J."/>
            <person name="Yadav J."/>
            <person name="Grigoriev I.V."/>
            <person name="Nuss D."/>
        </authorList>
    </citation>
    <scope>NUCLEOTIDE SEQUENCE</scope>
    <source>
        <strain evidence="4">EP155</strain>
    </source>
</reference>
<dbReference type="GO" id="GO:0006298">
    <property type="term" value="P:mismatch repair"/>
    <property type="evidence" value="ECO:0007669"/>
    <property type="project" value="InterPro"/>
</dbReference>
<protein>
    <recommendedName>
        <fullName evidence="3">DNA mismatch repair protein S5 domain-containing protein</fullName>
    </recommendedName>
</protein>
<accession>A0A9P5CLY5</accession>
<dbReference type="FunFam" id="3.30.565.10:FF:000017">
    <property type="entry name" value="PMS1 homolog 1, mismatch repair system component"/>
    <property type="match status" value="1"/>
</dbReference>
<comment type="similarity">
    <text evidence="1">Belongs to the DNA mismatch repair MutL/HexB family.</text>
</comment>
<evidence type="ECO:0000313" key="4">
    <source>
        <dbReference type="EMBL" id="KAF3762305.1"/>
    </source>
</evidence>
<dbReference type="Gene3D" id="3.30.230.10">
    <property type="match status" value="1"/>
</dbReference>
<dbReference type="PANTHER" id="PTHR10073:SF41">
    <property type="entry name" value="MISMATCH REPAIR PROTEIN, PUTATIVE (AFU_ORTHOLOGUE AFUA_8G05820)-RELATED"/>
    <property type="match status" value="1"/>
</dbReference>
<dbReference type="Proteomes" id="UP000803844">
    <property type="component" value="Unassembled WGS sequence"/>
</dbReference>
<dbReference type="Gene3D" id="3.30.565.10">
    <property type="entry name" value="Histidine kinase-like ATPase, C-terminal domain"/>
    <property type="match status" value="1"/>
</dbReference>
<dbReference type="AlphaFoldDB" id="A0A9P5CLY5"/>
<dbReference type="GeneID" id="63833227"/>
<dbReference type="InterPro" id="IPR036890">
    <property type="entry name" value="HATPase_C_sf"/>
</dbReference>
<dbReference type="Pfam" id="PF13589">
    <property type="entry name" value="HATPase_c_3"/>
    <property type="match status" value="1"/>
</dbReference>
<dbReference type="GO" id="GO:0030983">
    <property type="term" value="F:mismatched DNA binding"/>
    <property type="evidence" value="ECO:0007669"/>
    <property type="project" value="InterPro"/>
</dbReference>
<dbReference type="InterPro" id="IPR014721">
    <property type="entry name" value="Ribsml_uS5_D2-typ_fold_subgr"/>
</dbReference>
<evidence type="ECO:0000259" key="3">
    <source>
        <dbReference type="SMART" id="SM01340"/>
    </source>
</evidence>
<dbReference type="InterPro" id="IPR020568">
    <property type="entry name" value="Ribosomal_Su5_D2-typ_SF"/>
</dbReference>
<proteinExistence type="inferred from homology"/>
<dbReference type="GO" id="GO:0005524">
    <property type="term" value="F:ATP binding"/>
    <property type="evidence" value="ECO:0007669"/>
    <property type="project" value="InterPro"/>
</dbReference>
<feature type="domain" description="DNA mismatch repair protein S5" evidence="3">
    <location>
        <begin position="218"/>
        <end position="361"/>
    </location>
</feature>
<feature type="non-terminal residue" evidence="4">
    <location>
        <position position="365"/>
    </location>
</feature>
<dbReference type="RefSeq" id="XP_040773284.1">
    <property type="nucleotide sequence ID" value="XM_040916098.1"/>
</dbReference>
<dbReference type="SUPFAM" id="SSF55874">
    <property type="entry name" value="ATPase domain of HSP90 chaperone/DNA topoisomerase II/histidine kinase"/>
    <property type="match status" value="1"/>
</dbReference>
<dbReference type="OrthoDB" id="10263226at2759"/>
<gene>
    <name evidence="4" type="ORF">M406DRAFT_239737</name>
</gene>
<dbReference type="GO" id="GO:0032389">
    <property type="term" value="C:MutLalpha complex"/>
    <property type="evidence" value="ECO:0007669"/>
    <property type="project" value="TreeGrafter"/>
</dbReference>
<dbReference type="InterPro" id="IPR038973">
    <property type="entry name" value="MutL/Mlh/Pms-like"/>
</dbReference>
<dbReference type="GO" id="GO:0061982">
    <property type="term" value="P:meiosis I cell cycle process"/>
    <property type="evidence" value="ECO:0007669"/>
    <property type="project" value="UniProtKB-ARBA"/>
</dbReference>
<sequence length="365" mass="39688">MTISALADETVRQLGSPTAITTAVDLVKELLENAIDADATSVEIRVSPNTVDRIDVRDNGTGICQDDWNSLGRPAHTSKIASLEDLRNLGGNTLGFRGQALASANMLGKVNVITRTAEDSTAMLLKLFFGTGGVESQQCASAPVGTTVSVRGLFNCLPVREQITIKEASKNIARIKQLLFTYALARPQLRLSFKILGEENRQSWTYSPRPQATVKEAVIQIFGAELMSRCLIHTACSNPDGKDDTPGHGKDKLAIEAVLPRLGSDYSKISKGSFFSVDSRPLSTERGTMKKLLAVFTSHFSNSMDRAHVHKPLRNPFICVNIKCSSGSYDANIEPSKNEALFANESELIDLFGCLCSDVYQEEVS</sequence>
<keyword evidence="5" id="KW-1185">Reference proteome</keyword>
<organism evidence="4 5">
    <name type="scientific">Cryphonectria parasitica (strain ATCC 38755 / EP155)</name>
    <dbReference type="NCBI Taxonomy" id="660469"/>
    <lineage>
        <taxon>Eukaryota</taxon>
        <taxon>Fungi</taxon>
        <taxon>Dikarya</taxon>
        <taxon>Ascomycota</taxon>
        <taxon>Pezizomycotina</taxon>
        <taxon>Sordariomycetes</taxon>
        <taxon>Sordariomycetidae</taxon>
        <taxon>Diaporthales</taxon>
        <taxon>Cryphonectriaceae</taxon>
        <taxon>Cryphonectria-Endothia species complex</taxon>
        <taxon>Cryphonectria</taxon>
    </lineage>
</organism>
<evidence type="ECO:0000256" key="1">
    <source>
        <dbReference type="ARBA" id="ARBA00006082"/>
    </source>
</evidence>
<name>A0A9P5CLY5_CRYP1</name>
<evidence type="ECO:0000256" key="2">
    <source>
        <dbReference type="ARBA" id="ARBA00022763"/>
    </source>
</evidence>
<dbReference type="InterPro" id="IPR013507">
    <property type="entry name" value="DNA_mismatch_S5_2-like"/>
</dbReference>
<evidence type="ECO:0000313" key="5">
    <source>
        <dbReference type="Proteomes" id="UP000803844"/>
    </source>
</evidence>